<dbReference type="Gene3D" id="3.30.70.20">
    <property type="match status" value="1"/>
</dbReference>
<evidence type="ECO:0000256" key="3">
    <source>
        <dbReference type="ARBA" id="ARBA00022485"/>
    </source>
</evidence>
<sequence length="376" mass="41152">MERVFLSRCPSYDWETVSGQIETMFAALELERLVKPGMRVAVKPNLVMRASPDAAVTTHPVVTAAVCRWLSGRGAKVFVAESAGGMYTPALMHAIYAGCGYREAANLYGFSLNEDFSQGVLPSPDGKKCTSFPVITPLLEADLIVDIAKLKSHCMTMFSGAVKNMFGAVPGLLKPEFHCRFPDKQEFAEMLVDLCTALKPRICVMDGIVGMEGNGPSGGTPRPMQILAAAENPFALDVVCAELIGMHAKDIPMLRAGMARGVCPQDVEQIEILGEPRSALDQKSFRMPESKPSNFVSYLPKAFRPAAEKLLTPVPKIRKRACVGCGKCAESCPQHTIRMVDHKAVIDYRSCIRCYCCQEMCPKHVIAIQRLSLFDL</sequence>
<keyword evidence="3" id="KW-0004">4Fe-4S</keyword>
<evidence type="ECO:0000256" key="6">
    <source>
        <dbReference type="ARBA" id="ARBA00023014"/>
    </source>
</evidence>
<dbReference type="InterPro" id="IPR050157">
    <property type="entry name" value="PSI_iron-sulfur_center"/>
</dbReference>
<dbReference type="PANTHER" id="PTHR24960">
    <property type="entry name" value="PHOTOSYSTEM I IRON-SULFUR CENTER-RELATED"/>
    <property type="match status" value="1"/>
</dbReference>
<dbReference type="InterPro" id="IPR017900">
    <property type="entry name" value="4Fe4S_Fe_S_CS"/>
</dbReference>
<dbReference type="InterPro" id="IPR017896">
    <property type="entry name" value="4Fe4S_Fe-S-bd"/>
</dbReference>
<dbReference type="Proteomes" id="UP000651482">
    <property type="component" value="Unassembled WGS sequence"/>
</dbReference>
<accession>A0A926D6H2</accession>
<dbReference type="AlphaFoldDB" id="A0A926D6H2"/>
<dbReference type="GO" id="GO:0046872">
    <property type="term" value="F:metal ion binding"/>
    <property type="evidence" value="ECO:0007669"/>
    <property type="project" value="UniProtKB-KW"/>
</dbReference>
<name>A0A926D6H2_9FIRM</name>
<protein>
    <recommendedName>
        <fullName evidence="2">Ferredoxin</fullName>
    </recommendedName>
</protein>
<evidence type="ECO:0000313" key="8">
    <source>
        <dbReference type="EMBL" id="MBC8532546.1"/>
    </source>
</evidence>
<evidence type="ECO:0000256" key="1">
    <source>
        <dbReference type="ARBA" id="ARBA00003532"/>
    </source>
</evidence>
<dbReference type="PROSITE" id="PS00198">
    <property type="entry name" value="4FE4S_FER_1"/>
    <property type="match status" value="2"/>
</dbReference>
<evidence type="ECO:0000256" key="5">
    <source>
        <dbReference type="ARBA" id="ARBA00023004"/>
    </source>
</evidence>
<organism evidence="8 9">
    <name type="scientific">Yeguia hominis</name>
    <dbReference type="NCBI Taxonomy" id="2763662"/>
    <lineage>
        <taxon>Bacteria</taxon>
        <taxon>Bacillati</taxon>
        <taxon>Bacillota</taxon>
        <taxon>Clostridia</taxon>
        <taxon>Eubacteriales</taxon>
        <taxon>Yeguiaceae</taxon>
        <taxon>Yeguia</taxon>
    </lineage>
</organism>
<dbReference type="EMBL" id="JACRSN010000001">
    <property type="protein sequence ID" value="MBC8532546.1"/>
    <property type="molecule type" value="Genomic_DNA"/>
</dbReference>
<dbReference type="Pfam" id="PF13237">
    <property type="entry name" value="Fer4_10"/>
    <property type="match status" value="1"/>
</dbReference>
<feature type="domain" description="4Fe-4S ferredoxin-type" evidence="7">
    <location>
        <begin position="343"/>
        <end position="371"/>
    </location>
</feature>
<keyword evidence="4" id="KW-0479">Metal-binding</keyword>
<dbReference type="RefSeq" id="WP_249317748.1">
    <property type="nucleotide sequence ID" value="NZ_JACRSN010000001.1"/>
</dbReference>
<dbReference type="PROSITE" id="PS51379">
    <property type="entry name" value="4FE4S_FER_2"/>
    <property type="match status" value="2"/>
</dbReference>
<dbReference type="InterPro" id="IPR007160">
    <property type="entry name" value="DUF362"/>
</dbReference>
<comment type="caution">
    <text evidence="8">The sequence shown here is derived from an EMBL/GenBank/DDBJ whole genome shotgun (WGS) entry which is preliminary data.</text>
</comment>
<reference evidence="8" key="1">
    <citation type="submission" date="2020-08" db="EMBL/GenBank/DDBJ databases">
        <title>Genome public.</title>
        <authorList>
            <person name="Liu C."/>
            <person name="Sun Q."/>
        </authorList>
    </citation>
    <scope>NUCLEOTIDE SEQUENCE</scope>
    <source>
        <strain evidence="8">NSJ-40</strain>
    </source>
</reference>
<evidence type="ECO:0000256" key="2">
    <source>
        <dbReference type="ARBA" id="ARBA00013529"/>
    </source>
</evidence>
<evidence type="ECO:0000256" key="4">
    <source>
        <dbReference type="ARBA" id="ARBA00022723"/>
    </source>
</evidence>
<feature type="domain" description="4Fe-4S ferredoxin-type" evidence="7">
    <location>
        <begin position="313"/>
        <end position="342"/>
    </location>
</feature>
<comment type="function">
    <text evidence="1">Ferredoxins are iron-sulfur proteins that transfer electrons in a wide variety of metabolic reactions.</text>
</comment>
<proteinExistence type="predicted"/>
<dbReference type="PANTHER" id="PTHR24960:SF76">
    <property type="entry name" value="4FE-4S FERREDOXIN-TYPE DOMAIN-CONTAINING PROTEIN"/>
    <property type="match status" value="1"/>
</dbReference>
<gene>
    <name evidence="8" type="ORF">IAG03_00725</name>
</gene>
<keyword evidence="9" id="KW-1185">Reference proteome</keyword>
<keyword evidence="5" id="KW-0408">Iron</keyword>
<evidence type="ECO:0000259" key="7">
    <source>
        <dbReference type="PROSITE" id="PS51379"/>
    </source>
</evidence>
<dbReference type="SUPFAM" id="SSF54862">
    <property type="entry name" value="4Fe-4S ferredoxins"/>
    <property type="match status" value="1"/>
</dbReference>
<dbReference type="GO" id="GO:0051539">
    <property type="term" value="F:4 iron, 4 sulfur cluster binding"/>
    <property type="evidence" value="ECO:0007669"/>
    <property type="project" value="UniProtKB-KW"/>
</dbReference>
<keyword evidence="6" id="KW-0411">Iron-sulfur</keyword>
<dbReference type="Pfam" id="PF04015">
    <property type="entry name" value="DUF362"/>
    <property type="match status" value="1"/>
</dbReference>
<evidence type="ECO:0000313" key="9">
    <source>
        <dbReference type="Proteomes" id="UP000651482"/>
    </source>
</evidence>